<evidence type="ECO:0000256" key="6">
    <source>
        <dbReference type="SAM" id="MobiDB-lite"/>
    </source>
</evidence>
<comment type="caution">
    <text evidence="8">The sequence shown here is derived from an EMBL/GenBank/DDBJ whole genome shotgun (WGS) entry which is preliminary data.</text>
</comment>
<feature type="region of interest" description="Disordered" evidence="6">
    <location>
        <begin position="291"/>
        <end position="317"/>
    </location>
</feature>
<evidence type="ECO:0000259" key="7">
    <source>
        <dbReference type="PROSITE" id="PS50202"/>
    </source>
</evidence>
<dbReference type="EMBL" id="JAPWDV010000002">
    <property type="protein sequence ID" value="KAJ6220606.1"/>
    <property type="molecule type" value="Genomic_DNA"/>
</dbReference>
<dbReference type="PANTHER" id="PTHR10809:SF6">
    <property type="entry name" value="AT11025P-RELATED"/>
    <property type="match status" value="1"/>
</dbReference>
<dbReference type="Proteomes" id="UP001142055">
    <property type="component" value="Chromosome 2"/>
</dbReference>
<dbReference type="InterPro" id="IPR000535">
    <property type="entry name" value="MSP_dom"/>
</dbReference>
<comment type="similarity">
    <text evidence="2">Belongs to the VAMP-associated protein (VAP) (TC 9.B.17) family.</text>
</comment>
<keyword evidence="4" id="KW-1133">Transmembrane helix</keyword>
<dbReference type="PROSITE" id="PS50202">
    <property type="entry name" value="MSP"/>
    <property type="match status" value="1"/>
</dbReference>
<keyword evidence="5" id="KW-0472">Membrane</keyword>
<accession>A0A9Q0M726</accession>
<feature type="region of interest" description="Disordered" evidence="6">
    <location>
        <begin position="211"/>
        <end position="254"/>
    </location>
</feature>
<dbReference type="GO" id="GO:0061817">
    <property type="term" value="P:endoplasmic reticulum-plasma membrane tethering"/>
    <property type="evidence" value="ECO:0007669"/>
    <property type="project" value="TreeGrafter"/>
</dbReference>
<protein>
    <recommendedName>
        <fullName evidence="7">MSP domain-containing protein</fullName>
    </recommendedName>
</protein>
<dbReference type="PIRSF" id="PIRSF019693">
    <property type="entry name" value="VAMP-associated"/>
    <property type="match status" value="1"/>
</dbReference>
<evidence type="ECO:0000313" key="9">
    <source>
        <dbReference type="Proteomes" id="UP001142055"/>
    </source>
</evidence>
<keyword evidence="3" id="KW-0812">Transmembrane</keyword>
<dbReference type="GO" id="GO:0033149">
    <property type="term" value="F:FFAT motif binding"/>
    <property type="evidence" value="ECO:0007669"/>
    <property type="project" value="TreeGrafter"/>
</dbReference>
<evidence type="ECO:0000256" key="1">
    <source>
        <dbReference type="ARBA" id="ARBA00004211"/>
    </source>
</evidence>
<name>A0A9Q0M726_BLOTA</name>
<evidence type="ECO:0000256" key="4">
    <source>
        <dbReference type="ARBA" id="ARBA00022989"/>
    </source>
</evidence>
<dbReference type="Gene3D" id="2.60.40.10">
    <property type="entry name" value="Immunoglobulins"/>
    <property type="match status" value="1"/>
</dbReference>
<dbReference type="GO" id="GO:0005886">
    <property type="term" value="C:plasma membrane"/>
    <property type="evidence" value="ECO:0007669"/>
    <property type="project" value="TreeGrafter"/>
</dbReference>
<dbReference type="PANTHER" id="PTHR10809">
    <property type="entry name" value="VESICLE-ASSOCIATED MEMBRANE PROTEIN-ASSOCIATED PROTEIN"/>
    <property type="match status" value="1"/>
</dbReference>
<reference evidence="8" key="1">
    <citation type="submission" date="2022-12" db="EMBL/GenBank/DDBJ databases">
        <title>Genome assemblies of Blomia tropicalis.</title>
        <authorList>
            <person name="Cui Y."/>
        </authorList>
    </citation>
    <scope>NUCLEOTIDE SEQUENCE</scope>
    <source>
        <tissue evidence="8">Adult mites</tissue>
    </source>
</reference>
<feature type="region of interest" description="Disordered" evidence="6">
    <location>
        <begin position="145"/>
        <end position="170"/>
    </location>
</feature>
<evidence type="ECO:0000256" key="5">
    <source>
        <dbReference type="ARBA" id="ARBA00023136"/>
    </source>
</evidence>
<feature type="domain" description="MSP" evidence="7">
    <location>
        <begin position="7"/>
        <end position="138"/>
    </location>
</feature>
<dbReference type="InterPro" id="IPR013783">
    <property type="entry name" value="Ig-like_fold"/>
</dbReference>
<comment type="subcellular location">
    <subcellularLocation>
        <location evidence="1">Membrane</location>
        <topology evidence="1">Single-pass type IV membrane protein</topology>
    </subcellularLocation>
</comment>
<dbReference type="Pfam" id="PF00635">
    <property type="entry name" value="Motile_Sperm"/>
    <property type="match status" value="1"/>
</dbReference>
<evidence type="ECO:0000256" key="2">
    <source>
        <dbReference type="ARBA" id="ARBA00008932"/>
    </source>
</evidence>
<keyword evidence="9" id="KW-1185">Reference proteome</keyword>
<dbReference type="InterPro" id="IPR016763">
    <property type="entry name" value="VAP"/>
</dbReference>
<sequence length="353" mass="37746">MSKREQVLSIEPKNEIHFKGPYNRVVTEYFHLKNPTDKTIAFKVKTTAPKRYCVRPNNGTIKPGSTVSVAIMLQPLTGTGTDTASQAAALAAAYVEKNKHKFMIQSVFATSDNGNADDLFKQSSPEDIMDSKFRCVFDDQIAPTAGATSGTASITSTSKTDSENEVAGGDDLKYGLANNANDNQSLNKKQDLDYGSITSTFSPAVGSVSSSEHTILHNGGDDDLASSATVASNNGSGNKPDPSVSASTSLEQRRLVDENRELRIKVQDLERAIRSSNASATSGTAAYNRFQTSNVSGSPMKSPNTSSSSKLNITNHSQDGSNMLDQFSTQLIGTVLVSLLIGFILGKIDFGFF</sequence>
<gene>
    <name evidence="8" type="ORF">RDWZM_006418</name>
</gene>
<evidence type="ECO:0000256" key="3">
    <source>
        <dbReference type="ARBA" id="ARBA00022692"/>
    </source>
</evidence>
<dbReference type="GO" id="GO:0090158">
    <property type="term" value="P:endoplasmic reticulum membrane organization"/>
    <property type="evidence" value="ECO:0007669"/>
    <property type="project" value="TreeGrafter"/>
</dbReference>
<organism evidence="8 9">
    <name type="scientific">Blomia tropicalis</name>
    <name type="common">Mite</name>
    <dbReference type="NCBI Taxonomy" id="40697"/>
    <lineage>
        <taxon>Eukaryota</taxon>
        <taxon>Metazoa</taxon>
        <taxon>Ecdysozoa</taxon>
        <taxon>Arthropoda</taxon>
        <taxon>Chelicerata</taxon>
        <taxon>Arachnida</taxon>
        <taxon>Acari</taxon>
        <taxon>Acariformes</taxon>
        <taxon>Sarcoptiformes</taxon>
        <taxon>Astigmata</taxon>
        <taxon>Glycyphagoidea</taxon>
        <taxon>Echimyopodidae</taxon>
        <taxon>Blomia</taxon>
    </lineage>
</organism>
<feature type="compositionally biased region" description="Low complexity" evidence="6">
    <location>
        <begin position="145"/>
        <end position="158"/>
    </location>
</feature>
<dbReference type="GO" id="GO:0005789">
    <property type="term" value="C:endoplasmic reticulum membrane"/>
    <property type="evidence" value="ECO:0007669"/>
    <property type="project" value="InterPro"/>
</dbReference>
<feature type="compositionally biased region" description="Polar residues" evidence="6">
    <location>
        <begin position="226"/>
        <end position="237"/>
    </location>
</feature>
<dbReference type="SUPFAM" id="SSF49354">
    <property type="entry name" value="PapD-like"/>
    <property type="match status" value="1"/>
</dbReference>
<dbReference type="AlphaFoldDB" id="A0A9Q0M726"/>
<dbReference type="InterPro" id="IPR008962">
    <property type="entry name" value="PapD-like_sf"/>
</dbReference>
<proteinExistence type="inferred from homology"/>
<evidence type="ECO:0000313" key="8">
    <source>
        <dbReference type="EMBL" id="KAJ6220606.1"/>
    </source>
</evidence>
<feature type="compositionally biased region" description="Low complexity" evidence="6">
    <location>
        <begin position="296"/>
        <end position="310"/>
    </location>
</feature>